<proteinExistence type="predicted"/>
<accession>A0ABU9HUI9</accession>
<dbReference type="Gene3D" id="3.40.30.10">
    <property type="entry name" value="Glutaredoxin"/>
    <property type="match status" value="1"/>
</dbReference>
<name>A0ABU9HUI9_9FLAO</name>
<dbReference type="Pfam" id="PF00578">
    <property type="entry name" value="AhpC-TSA"/>
    <property type="match status" value="1"/>
</dbReference>
<comment type="caution">
    <text evidence="2">The sequence shown here is derived from an EMBL/GenBank/DDBJ whole genome shotgun (WGS) entry which is preliminary data.</text>
</comment>
<protein>
    <submittedName>
        <fullName evidence="2">TlpA disulfide reductase family protein</fullName>
    </submittedName>
</protein>
<evidence type="ECO:0000259" key="1">
    <source>
        <dbReference type="PROSITE" id="PS51352"/>
    </source>
</evidence>
<dbReference type="InterPro" id="IPR036249">
    <property type="entry name" value="Thioredoxin-like_sf"/>
</dbReference>
<reference evidence="2 3" key="1">
    <citation type="submission" date="2024-04" db="EMBL/GenBank/DDBJ databases">
        <title>Flavobacterium sp. DGU11 16S ribosomal RNA gene Genome sequencing and assembly.</title>
        <authorList>
            <person name="Park S."/>
        </authorList>
    </citation>
    <scope>NUCLEOTIDE SEQUENCE [LARGE SCALE GENOMIC DNA]</scope>
    <source>
        <strain evidence="2 3">DGU11</strain>
    </source>
</reference>
<gene>
    <name evidence="2" type="ORF">AAEO56_03065</name>
</gene>
<dbReference type="EMBL" id="JBBYHR010000001">
    <property type="protein sequence ID" value="MEL1243232.1"/>
    <property type="molecule type" value="Genomic_DNA"/>
</dbReference>
<dbReference type="InterPro" id="IPR013766">
    <property type="entry name" value="Thioredoxin_domain"/>
</dbReference>
<dbReference type="SUPFAM" id="SSF52833">
    <property type="entry name" value="Thioredoxin-like"/>
    <property type="match status" value="1"/>
</dbReference>
<feature type="domain" description="Thioredoxin" evidence="1">
    <location>
        <begin position="64"/>
        <end position="220"/>
    </location>
</feature>
<keyword evidence="3" id="KW-1185">Reference proteome</keyword>
<dbReference type="PROSITE" id="PS51352">
    <property type="entry name" value="THIOREDOXIN_2"/>
    <property type="match status" value="1"/>
</dbReference>
<evidence type="ECO:0000313" key="3">
    <source>
        <dbReference type="Proteomes" id="UP001464555"/>
    </source>
</evidence>
<evidence type="ECO:0000313" key="2">
    <source>
        <dbReference type="EMBL" id="MEL1243232.1"/>
    </source>
</evidence>
<dbReference type="CDD" id="cd02966">
    <property type="entry name" value="TlpA_like_family"/>
    <property type="match status" value="1"/>
</dbReference>
<dbReference type="Proteomes" id="UP001464555">
    <property type="component" value="Unassembled WGS sequence"/>
</dbReference>
<dbReference type="RefSeq" id="WP_341695549.1">
    <property type="nucleotide sequence ID" value="NZ_JBBYHR010000001.1"/>
</dbReference>
<dbReference type="InterPro" id="IPR000866">
    <property type="entry name" value="AhpC/TSA"/>
</dbReference>
<sequence>MKHILLIIALLLLPLSLYSQGESIYFSDAIRINFKKYKKDSSLAYRKGDTERGKFLFDSLVDHRLAGTIFDDYTFKKSGGGKLTLSSVEKPIVLITYASWCVPAPGEIPAINKLAQQYGKDVKFVVLFWNRRQDMKKAARKFSSRITVCYAHESYKNDAPIIASMKHTLGFPTSFYLDENLKVIDIRRSSIPTGPKKSNYNKGYALNYNSVLDGLDKLLINRELTKEHLATK</sequence>
<organism evidence="2 3">
    <name type="scientific">Flavobacterium arundinis</name>
    <dbReference type="NCBI Taxonomy" id="3139143"/>
    <lineage>
        <taxon>Bacteria</taxon>
        <taxon>Pseudomonadati</taxon>
        <taxon>Bacteroidota</taxon>
        <taxon>Flavobacteriia</taxon>
        <taxon>Flavobacteriales</taxon>
        <taxon>Flavobacteriaceae</taxon>
        <taxon>Flavobacterium</taxon>
    </lineage>
</organism>